<keyword evidence="1" id="KW-1133">Transmembrane helix</keyword>
<feature type="transmembrane region" description="Helical" evidence="1">
    <location>
        <begin position="186"/>
        <end position="205"/>
    </location>
</feature>
<dbReference type="NCBIfam" id="TIGR04370">
    <property type="entry name" value="glyco_rpt_poly"/>
    <property type="match status" value="1"/>
</dbReference>
<feature type="transmembrane region" description="Helical" evidence="1">
    <location>
        <begin position="108"/>
        <end position="126"/>
    </location>
</feature>
<feature type="transmembrane region" description="Helical" evidence="1">
    <location>
        <begin position="157"/>
        <end position="174"/>
    </location>
</feature>
<dbReference type="EMBL" id="AWVP01000098">
    <property type="protein sequence ID" value="ERK56242.1"/>
    <property type="molecule type" value="Genomic_DNA"/>
</dbReference>
<evidence type="ECO:0008006" key="4">
    <source>
        <dbReference type="Google" id="ProtNLM"/>
    </source>
</evidence>
<dbReference type="HOGENOM" id="CLU_030253_1_0_9"/>
<dbReference type="eggNOG" id="ENOG502Z9BQ">
    <property type="taxonomic scope" value="Bacteria"/>
</dbReference>
<proteinExistence type="predicted"/>
<feature type="transmembrane region" description="Helical" evidence="1">
    <location>
        <begin position="322"/>
        <end position="341"/>
    </location>
</feature>
<keyword evidence="1" id="KW-0472">Membrane</keyword>
<keyword evidence="1" id="KW-0812">Transmembrane</keyword>
<dbReference type="PATRIC" id="fig|1321820.3.peg.1379"/>
<sequence>MSRPTIDYFKTGALSTYQGDVYKFSFLVVIISIIGLHIGSIITTKRVPLQNKMKNKNMGYIKKVRLMALVIFGLSYPFYVLRLVERLLFRLNTTYYDYYANFKSELPYFTYILSSFMLYSLCIYLATKPRKLYATLVLLALIFANAIHLLIGTRNPFILSLLFAFVYYFMRNQGERGLWIGFKEKLIIYIGTPVLMIIMGILNYVRDNVEVAGNSFSDIFLDFIYKQGTSFGVLAHGYLYNSNLPVREVSSYTFGPIIEYFTKGNIGVLFGGKAFEHTTNSTELALKSNSYAHNISYITLKEKYLDGHGIGSSYIMELYTDFGFIGVFVFSILLGVLFVLIMKIAYSDRILLFGIGLFILNNLFFMPRSSFSESFLNLFTMQFWGIIAIIFFGAKTMTKKHNIRHKEKRINV</sequence>
<accession>U2S077</accession>
<dbReference type="Pfam" id="PF14296">
    <property type="entry name" value="O-ag_pol_Wzy"/>
    <property type="match status" value="1"/>
</dbReference>
<feature type="transmembrane region" description="Helical" evidence="1">
    <location>
        <begin position="350"/>
        <end position="369"/>
    </location>
</feature>
<feature type="transmembrane region" description="Helical" evidence="1">
    <location>
        <begin position="375"/>
        <end position="394"/>
    </location>
</feature>
<gene>
    <name evidence="2" type="ORF">HMPREF1983_01429</name>
</gene>
<dbReference type="AlphaFoldDB" id="U2S077"/>
<evidence type="ECO:0000313" key="3">
    <source>
        <dbReference type="Proteomes" id="UP000016637"/>
    </source>
</evidence>
<feature type="transmembrane region" description="Helical" evidence="1">
    <location>
        <begin position="133"/>
        <end position="151"/>
    </location>
</feature>
<dbReference type="Proteomes" id="UP000016637">
    <property type="component" value="Unassembled WGS sequence"/>
</dbReference>
<evidence type="ECO:0000256" key="1">
    <source>
        <dbReference type="SAM" id="Phobius"/>
    </source>
</evidence>
<feature type="transmembrane region" description="Helical" evidence="1">
    <location>
        <begin position="24"/>
        <end position="43"/>
    </location>
</feature>
<keyword evidence="3" id="KW-1185">Reference proteome</keyword>
<protein>
    <recommendedName>
        <fullName evidence="4">O-antigen polysaccharide polymerase Wzy</fullName>
    </recommendedName>
</protein>
<name>U2S077_9BACL</name>
<reference evidence="2 3" key="1">
    <citation type="submission" date="2013-08" db="EMBL/GenBank/DDBJ databases">
        <authorList>
            <person name="Weinstock G."/>
            <person name="Sodergren E."/>
            <person name="Wylie T."/>
            <person name="Fulton L."/>
            <person name="Fulton R."/>
            <person name="Fronick C."/>
            <person name="O'Laughlin M."/>
            <person name="Godfrey J."/>
            <person name="Miner T."/>
            <person name="Herter B."/>
            <person name="Appelbaum E."/>
            <person name="Cordes M."/>
            <person name="Lek S."/>
            <person name="Wollam A."/>
            <person name="Pepin K.H."/>
            <person name="Palsikar V.B."/>
            <person name="Mitreva M."/>
            <person name="Wilson R.K."/>
        </authorList>
    </citation>
    <scope>NUCLEOTIDE SEQUENCE [LARGE SCALE GENOMIC DNA]</scope>
    <source>
        <strain evidence="2 3">ATCC 700627</strain>
    </source>
</reference>
<comment type="caution">
    <text evidence="2">The sequence shown here is derived from an EMBL/GenBank/DDBJ whole genome shotgun (WGS) entry which is preliminary data.</text>
</comment>
<dbReference type="InterPro" id="IPR029468">
    <property type="entry name" value="O-ag_pol_Wzy"/>
</dbReference>
<organism evidence="2 3">
    <name type="scientific">Gemella bergeri ATCC 700627</name>
    <dbReference type="NCBI Taxonomy" id="1321820"/>
    <lineage>
        <taxon>Bacteria</taxon>
        <taxon>Bacillati</taxon>
        <taxon>Bacillota</taxon>
        <taxon>Bacilli</taxon>
        <taxon>Bacillales</taxon>
        <taxon>Gemellaceae</taxon>
        <taxon>Gemella</taxon>
    </lineage>
</organism>
<feature type="transmembrane region" description="Helical" evidence="1">
    <location>
        <begin position="64"/>
        <end position="81"/>
    </location>
</feature>
<evidence type="ECO:0000313" key="2">
    <source>
        <dbReference type="EMBL" id="ERK56242.1"/>
    </source>
</evidence>